<feature type="region of interest" description="Disordered" evidence="5">
    <location>
        <begin position="233"/>
        <end position="275"/>
    </location>
</feature>
<dbReference type="EMBL" id="CACRXK020016134">
    <property type="protein sequence ID" value="CAB4029379.1"/>
    <property type="molecule type" value="Genomic_DNA"/>
</dbReference>
<evidence type="ECO:0000256" key="5">
    <source>
        <dbReference type="SAM" id="MobiDB-lite"/>
    </source>
</evidence>
<dbReference type="InterPro" id="IPR007123">
    <property type="entry name" value="Gelsolin-like_dom"/>
</dbReference>
<evidence type="ECO:0000259" key="6">
    <source>
        <dbReference type="Pfam" id="PF00626"/>
    </source>
</evidence>
<name>A0A7D9JGN9_PARCT</name>
<gene>
    <name evidence="7" type="ORF">PACLA_8A014278</name>
</gene>
<dbReference type="SMART" id="SM00262">
    <property type="entry name" value="GEL"/>
    <property type="match status" value="3"/>
</dbReference>
<dbReference type="OrthoDB" id="6375767at2759"/>
<sequence length="374" mass="43379">TILEPLNRFWRKPIKLMFLCMGRNGTPWVKKASAATEKAWEKAGQRPGIQIWRIVKFKVTHWPKEDHGKFYSGDSYIILRTYKKENAEELLYDLHFWIGKYSTQDEYGTAAYKTVELDIFLNDKPVQHREVQQHESQMFKSYFNEITIMKGGAETGFRHVEPTKYIPRLFQFRREKGSVVVKEVQCFKESLDSDDVFIFDAGLELYQWNGKTSNKDERFAALQYVQNLKSDRNGRPKVETLEEDRISPKNAFNTKLPTGGKPRQKKARDEVDAPSEKKLYKVSDDSGKLLVQLISSGELNKDDLKSEDAFVVDQGNHVFVWIGSRASEDEKKNALPMAHFYLQQTDHPYAPTTPSFASCLNEFSSWWFCVPDSL</sequence>
<evidence type="ECO:0000256" key="3">
    <source>
        <dbReference type="ARBA" id="ARBA00022737"/>
    </source>
</evidence>
<feature type="domain" description="Gelsolin-like" evidence="6">
    <location>
        <begin position="297"/>
        <end position="342"/>
    </location>
</feature>
<comment type="similarity">
    <text evidence="1">Belongs to the villin/gelsolin family.</text>
</comment>
<organism evidence="7 8">
    <name type="scientific">Paramuricea clavata</name>
    <name type="common">Red gorgonian</name>
    <name type="synonym">Violescent sea-whip</name>
    <dbReference type="NCBI Taxonomy" id="317549"/>
    <lineage>
        <taxon>Eukaryota</taxon>
        <taxon>Metazoa</taxon>
        <taxon>Cnidaria</taxon>
        <taxon>Anthozoa</taxon>
        <taxon>Octocorallia</taxon>
        <taxon>Malacalcyonacea</taxon>
        <taxon>Plexauridae</taxon>
        <taxon>Paramuricea</taxon>
    </lineage>
</organism>
<dbReference type="Pfam" id="PF00626">
    <property type="entry name" value="Gelsolin"/>
    <property type="match status" value="3"/>
</dbReference>
<dbReference type="FunFam" id="3.40.20.10:FF:000043">
    <property type="entry name" value="macrophage-capping protein-like isoform X2"/>
    <property type="match status" value="1"/>
</dbReference>
<comment type="caution">
    <text evidence="7">The sequence shown here is derived from an EMBL/GenBank/DDBJ whole genome shotgun (WGS) entry which is preliminary data.</text>
</comment>
<protein>
    <submittedName>
        <fullName evidence="7">Gelsolin 2</fullName>
    </submittedName>
</protein>
<dbReference type="Gene3D" id="3.40.20.10">
    <property type="entry name" value="Severin"/>
    <property type="match status" value="3"/>
</dbReference>
<keyword evidence="3" id="KW-0677">Repeat</keyword>
<dbReference type="GO" id="GO:0015629">
    <property type="term" value="C:actin cytoskeleton"/>
    <property type="evidence" value="ECO:0007669"/>
    <property type="project" value="TreeGrafter"/>
</dbReference>
<evidence type="ECO:0000256" key="2">
    <source>
        <dbReference type="ARBA" id="ARBA00022467"/>
    </source>
</evidence>
<evidence type="ECO:0000256" key="4">
    <source>
        <dbReference type="ARBA" id="ARBA00023203"/>
    </source>
</evidence>
<dbReference type="GO" id="GO:0051015">
    <property type="term" value="F:actin filament binding"/>
    <property type="evidence" value="ECO:0007669"/>
    <property type="project" value="InterPro"/>
</dbReference>
<dbReference type="InterPro" id="IPR007122">
    <property type="entry name" value="Villin/Gelsolin"/>
</dbReference>
<dbReference type="GO" id="GO:0005737">
    <property type="term" value="C:cytoplasm"/>
    <property type="evidence" value="ECO:0007669"/>
    <property type="project" value="TreeGrafter"/>
</dbReference>
<dbReference type="SUPFAM" id="SSF55753">
    <property type="entry name" value="Actin depolymerizing proteins"/>
    <property type="match status" value="3"/>
</dbReference>
<evidence type="ECO:0000256" key="1">
    <source>
        <dbReference type="ARBA" id="ARBA00008418"/>
    </source>
</evidence>
<dbReference type="AlphaFoldDB" id="A0A7D9JGN9"/>
<dbReference type="GO" id="GO:0008154">
    <property type="term" value="P:actin polymerization or depolymerization"/>
    <property type="evidence" value="ECO:0007669"/>
    <property type="project" value="TreeGrafter"/>
</dbReference>
<accession>A0A7D9JGN9</accession>
<dbReference type="Proteomes" id="UP001152795">
    <property type="component" value="Unassembled WGS sequence"/>
</dbReference>
<keyword evidence="4" id="KW-0009">Actin-binding</keyword>
<feature type="non-terminal residue" evidence="7">
    <location>
        <position position="374"/>
    </location>
</feature>
<feature type="domain" description="Gelsolin-like" evidence="6">
    <location>
        <begin position="178"/>
        <end position="243"/>
    </location>
</feature>
<dbReference type="GO" id="GO:0051693">
    <property type="term" value="P:actin filament capping"/>
    <property type="evidence" value="ECO:0007669"/>
    <property type="project" value="UniProtKB-KW"/>
</dbReference>
<dbReference type="PRINTS" id="PR00597">
    <property type="entry name" value="GELSOLIN"/>
</dbReference>
<dbReference type="CDD" id="cd11290">
    <property type="entry name" value="gelsolin_S1_like"/>
    <property type="match status" value="1"/>
</dbReference>
<dbReference type="InterPro" id="IPR029006">
    <property type="entry name" value="ADF-H/Gelsolin-like_dom_sf"/>
</dbReference>
<evidence type="ECO:0000313" key="8">
    <source>
        <dbReference type="Proteomes" id="UP001152795"/>
    </source>
</evidence>
<feature type="compositionally biased region" description="Basic and acidic residues" evidence="5">
    <location>
        <begin position="233"/>
        <end position="247"/>
    </location>
</feature>
<feature type="non-terminal residue" evidence="7">
    <location>
        <position position="1"/>
    </location>
</feature>
<evidence type="ECO:0000313" key="7">
    <source>
        <dbReference type="EMBL" id="CAB4029379.1"/>
    </source>
</evidence>
<proteinExistence type="inferred from homology"/>
<feature type="domain" description="Gelsolin-like" evidence="6">
    <location>
        <begin position="64"/>
        <end position="139"/>
    </location>
</feature>
<keyword evidence="8" id="KW-1185">Reference proteome</keyword>
<dbReference type="PANTHER" id="PTHR11977:SF130">
    <property type="entry name" value="SEVERIN"/>
    <property type="match status" value="1"/>
</dbReference>
<keyword evidence="2" id="KW-0117">Actin capping</keyword>
<dbReference type="PANTHER" id="PTHR11977">
    <property type="entry name" value="VILLIN"/>
    <property type="match status" value="1"/>
</dbReference>
<reference evidence="7" key="1">
    <citation type="submission" date="2020-04" db="EMBL/GenBank/DDBJ databases">
        <authorList>
            <person name="Alioto T."/>
            <person name="Alioto T."/>
            <person name="Gomez Garrido J."/>
        </authorList>
    </citation>
    <scope>NUCLEOTIDE SEQUENCE</scope>
    <source>
        <strain evidence="7">A484AB</strain>
    </source>
</reference>